<evidence type="ECO:0000256" key="3">
    <source>
        <dbReference type="ARBA" id="ARBA00023125"/>
    </source>
</evidence>
<evidence type="ECO:0000256" key="6">
    <source>
        <dbReference type="PROSITE-ProRule" id="PRU00089"/>
    </source>
</evidence>
<dbReference type="PANTHER" id="PTHR11829:SF388">
    <property type="entry name" value="FORK HEAD DOMAIN-CONTAINING PROTEIN L1-RELATED"/>
    <property type="match status" value="1"/>
</dbReference>
<name>A0A553N9N5_TIGCA</name>
<dbReference type="STRING" id="6832.A0A553N9N5"/>
<dbReference type="InterPro" id="IPR047514">
    <property type="entry name" value="FH_FOXL1"/>
</dbReference>
<feature type="domain" description="Fork-head" evidence="8">
    <location>
        <begin position="120"/>
        <end position="214"/>
    </location>
</feature>
<dbReference type="InterPro" id="IPR001766">
    <property type="entry name" value="Fork_head_dom"/>
</dbReference>
<dbReference type="PROSITE" id="PS50039">
    <property type="entry name" value="FORK_HEAD_3"/>
    <property type="match status" value="1"/>
</dbReference>
<dbReference type="CDD" id="cd20027">
    <property type="entry name" value="FH_FOXL1"/>
    <property type="match status" value="1"/>
</dbReference>
<feature type="region of interest" description="Disordered" evidence="7">
    <location>
        <begin position="397"/>
        <end position="466"/>
    </location>
</feature>
<evidence type="ECO:0000256" key="4">
    <source>
        <dbReference type="ARBA" id="ARBA00023163"/>
    </source>
</evidence>
<reference evidence="9 10" key="1">
    <citation type="journal article" date="2018" name="Nat. Ecol. Evol.">
        <title>Genomic signatures of mitonuclear coevolution across populations of Tigriopus californicus.</title>
        <authorList>
            <person name="Barreto F.S."/>
            <person name="Watson E.T."/>
            <person name="Lima T.G."/>
            <person name="Willett C.S."/>
            <person name="Edmands S."/>
            <person name="Li W."/>
            <person name="Burton R.S."/>
        </authorList>
    </citation>
    <scope>NUCLEOTIDE SEQUENCE [LARGE SCALE GENOMIC DNA]</scope>
    <source>
        <strain evidence="9 10">San Diego</strain>
    </source>
</reference>
<dbReference type="GO" id="GO:0009653">
    <property type="term" value="P:anatomical structure morphogenesis"/>
    <property type="evidence" value="ECO:0007669"/>
    <property type="project" value="TreeGrafter"/>
</dbReference>
<organism evidence="9 10">
    <name type="scientific">Tigriopus californicus</name>
    <name type="common">Marine copepod</name>
    <dbReference type="NCBI Taxonomy" id="6832"/>
    <lineage>
        <taxon>Eukaryota</taxon>
        <taxon>Metazoa</taxon>
        <taxon>Ecdysozoa</taxon>
        <taxon>Arthropoda</taxon>
        <taxon>Crustacea</taxon>
        <taxon>Multicrustacea</taxon>
        <taxon>Hexanauplia</taxon>
        <taxon>Copepoda</taxon>
        <taxon>Harpacticoida</taxon>
        <taxon>Harpacticidae</taxon>
        <taxon>Tigriopus</taxon>
    </lineage>
</organism>
<dbReference type="SUPFAM" id="SSF46785">
    <property type="entry name" value="Winged helix' DNA-binding domain"/>
    <property type="match status" value="1"/>
</dbReference>
<dbReference type="InterPro" id="IPR018122">
    <property type="entry name" value="TF_fork_head_CS_1"/>
</dbReference>
<dbReference type="GO" id="GO:0000978">
    <property type="term" value="F:RNA polymerase II cis-regulatory region sequence-specific DNA binding"/>
    <property type="evidence" value="ECO:0007669"/>
    <property type="project" value="TreeGrafter"/>
</dbReference>
<dbReference type="PANTHER" id="PTHR11829">
    <property type="entry name" value="FORKHEAD BOX PROTEIN"/>
    <property type="match status" value="1"/>
</dbReference>
<feature type="compositionally biased region" description="Polar residues" evidence="7">
    <location>
        <begin position="334"/>
        <end position="343"/>
    </location>
</feature>
<dbReference type="InterPro" id="IPR036388">
    <property type="entry name" value="WH-like_DNA-bd_sf"/>
</dbReference>
<dbReference type="Pfam" id="PF00250">
    <property type="entry name" value="Forkhead"/>
    <property type="match status" value="1"/>
</dbReference>
<dbReference type="PROSITE" id="PS00658">
    <property type="entry name" value="FORK_HEAD_2"/>
    <property type="match status" value="1"/>
</dbReference>
<evidence type="ECO:0000313" key="9">
    <source>
        <dbReference type="EMBL" id="TRY62151.1"/>
    </source>
</evidence>
<feature type="region of interest" description="Disordered" evidence="7">
    <location>
        <begin position="242"/>
        <end position="292"/>
    </location>
</feature>
<proteinExistence type="predicted"/>
<dbReference type="PRINTS" id="PR00053">
    <property type="entry name" value="FORKHEAD"/>
</dbReference>
<keyword evidence="5 6" id="KW-0539">Nucleus</keyword>
<dbReference type="Proteomes" id="UP000318571">
    <property type="component" value="Chromosome 8"/>
</dbReference>
<evidence type="ECO:0000256" key="1">
    <source>
        <dbReference type="ARBA" id="ARBA00004123"/>
    </source>
</evidence>
<feature type="compositionally biased region" description="Low complexity" evidence="7">
    <location>
        <begin position="427"/>
        <end position="447"/>
    </location>
</feature>
<evidence type="ECO:0000259" key="8">
    <source>
        <dbReference type="PROSITE" id="PS50039"/>
    </source>
</evidence>
<gene>
    <name evidence="9" type="ORF">TCAL_03180</name>
</gene>
<comment type="caution">
    <text evidence="9">The sequence shown here is derived from an EMBL/GenBank/DDBJ whole genome shotgun (WGS) entry which is preliminary data.</text>
</comment>
<feature type="region of interest" description="Disordered" evidence="7">
    <location>
        <begin position="325"/>
        <end position="379"/>
    </location>
</feature>
<dbReference type="InterPro" id="IPR036390">
    <property type="entry name" value="WH_DNA-bd_sf"/>
</dbReference>
<sequence length="706" mass="75628">MQDNFKSSHLDHSTPGETSLALAKQEAIDVAAAAAASAAAAAVAAADFEDQKMHALFGQNESYWRSTYSSSLPIGGMPPNLTNCYSAYDQYSPHAAMSAAAARYSPYSAYSNGPQKDMVKPPYSYIALIAMAIQNSPEKKATLNGIYQFIMERFPYYRDNKQGWQNSIRHNLSLNECFVKVARDDKKPGKGSYWTLDPDSYNMFENGSFLRRRKRFKKKDAVREKEEMLKRTLVPSAEMLASLSPNSHHPYSHHHHQQHAQPQQQHHHSMGHHGQHGSYHQYSDSDSALEEKPVVSEAKVKYTARSEGGTARGHLNHHHAKLKVEPSDPLHMDSATSHASSGVTGAHLAPPPPYHSDQVLSHLDYSSPDGKTPGVMVGGPTSLIQHSLANLSPIISTSVNSSSSSSGHLPPSLVNGSARGGQLQLAAPTSVGPSSNSSSPVAPPLASDTIPPQGVTPSANTDTCNNFSVDSLMTVNQSLENGRPSDPVSRDSSPNPGPQPPMHHLGGVDSPPATHHHHHHHAHNLDMSAYRAWGSSQYHGHYGGQALDDLAAMTASAVAASAAENESMNGGSSPPNGLNGLPGNHYRSSWYALPSAISAGSHMQSVPIGDHSPNTLSSMSEGFSNREAPSYFGDPHHHQKLFLSNSNAPLGHCNRYRPQASYATSPMGSVAGGNYGGLSHSHLAQHHSDCSGSIVGLTSDATSSKY</sequence>
<feature type="DNA-binding region" description="Fork-head" evidence="6">
    <location>
        <begin position="120"/>
        <end position="214"/>
    </location>
</feature>
<keyword evidence="2" id="KW-0805">Transcription regulation</keyword>
<evidence type="ECO:0000256" key="2">
    <source>
        <dbReference type="ARBA" id="ARBA00023015"/>
    </source>
</evidence>
<dbReference type="InterPro" id="IPR030456">
    <property type="entry name" value="TF_fork_head_CS_2"/>
</dbReference>
<feature type="region of interest" description="Disordered" evidence="7">
    <location>
        <begin position="602"/>
        <end position="628"/>
    </location>
</feature>
<keyword evidence="10" id="KW-1185">Reference proteome</keyword>
<dbReference type="Gene3D" id="1.10.10.10">
    <property type="entry name" value="Winged helix-like DNA-binding domain superfamily/Winged helix DNA-binding domain"/>
    <property type="match status" value="1"/>
</dbReference>
<evidence type="ECO:0000256" key="5">
    <source>
        <dbReference type="ARBA" id="ARBA00023242"/>
    </source>
</evidence>
<dbReference type="SMART" id="SM00339">
    <property type="entry name" value="FH"/>
    <property type="match status" value="1"/>
</dbReference>
<keyword evidence="4" id="KW-0804">Transcription</keyword>
<accession>A0A553N9N5</accession>
<feature type="compositionally biased region" description="Basic residues" evidence="7">
    <location>
        <begin position="265"/>
        <end position="275"/>
    </location>
</feature>
<dbReference type="EMBL" id="VCGU01000459">
    <property type="protein sequence ID" value="TRY62151.1"/>
    <property type="molecule type" value="Genomic_DNA"/>
</dbReference>
<dbReference type="InterPro" id="IPR050211">
    <property type="entry name" value="FOX_domain-containing"/>
</dbReference>
<evidence type="ECO:0000313" key="10">
    <source>
        <dbReference type="Proteomes" id="UP000318571"/>
    </source>
</evidence>
<dbReference type="GO" id="GO:0030154">
    <property type="term" value="P:cell differentiation"/>
    <property type="evidence" value="ECO:0007669"/>
    <property type="project" value="TreeGrafter"/>
</dbReference>
<feature type="compositionally biased region" description="Polar residues" evidence="7">
    <location>
        <begin position="612"/>
        <end position="623"/>
    </location>
</feature>
<dbReference type="PROSITE" id="PS00657">
    <property type="entry name" value="FORK_HEAD_1"/>
    <property type="match status" value="1"/>
</dbReference>
<evidence type="ECO:0000256" key="7">
    <source>
        <dbReference type="SAM" id="MobiDB-lite"/>
    </source>
</evidence>
<dbReference type="GO" id="GO:0000981">
    <property type="term" value="F:DNA-binding transcription factor activity, RNA polymerase II-specific"/>
    <property type="evidence" value="ECO:0007669"/>
    <property type="project" value="TreeGrafter"/>
</dbReference>
<comment type="subcellular location">
    <subcellularLocation>
        <location evidence="1 6">Nucleus</location>
    </subcellularLocation>
</comment>
<feature type="compositionally biased region" description="Low complexity" evidence="7">
    <location>
        <begin position="484"/>
        <end position="494"/>
    </location>
</feature>
<dbReference type="GO" id="GO:0005634">
    <property type="term" value="C:nucleus"/>
    <property type="evidence" value="ECO:0007669"/>
    <property type="project" value="UniProtKB-SubCell"/>
</dbReference>
<feature type="compositionally biased region" description="Polar residues" evidence="7">
    <location>
        <begin position="455"/>
        <end position="466"/>
    </location>
</feature>
<dbReference type="FunFam" id="1.10.10.10:FF:000016">
    <property type="entry name" value="Forkhead box protein I1"/>
    <property type="match status" value="1"/>
</dbReference>
<feature type="region of interest" description="Disordered" evidence="7">
    <location>
        <begin position="478"/>
        <end position="523"/>
    </location>
</feature>
<feature type="compositionally biased region" description="Low complexity" evidence="7">
    <location>
        <begin position="397"/>
        <end position="413"/>
    </location>
</feature>
<dbReference type="AlphaFoldDB" id="A0A553N9N5"/>
<protein>
    <recommendedName>
        <fullName evidence="8">Fork-head domain-containing protein</fullName>
    </recommendedName>
</protein>
<keyword evidence="3 6" id="KW-0238">DNA-binding</keyword>